<dbReference type="PANTHER" id="PTHR31945:SF26">
    <property type="entry name" value="TRANSCRIPTION FACTOR BHLH35"/>
    <property type="match status" value="1"/>
</dbReference>
<proteinExistence type="inferred from homology"/>
<dbReference type="Proteomes" id="UP001231189">
    <property type="component" value="Unassembled WGS sequence"/>
</dbReference>
<protein>
    <recommendedName>
        <fullName evidence="6">BHLH domain-containing protein</fullName>
    </recommendedName>
</protein>
<comment type="similarity">
    <text evidence="2">Belongs to the bHLH protein family.</text>
</comment>
<dbReference type="SUPFAM" id="SSF47459">
    <property type="entry name" value="HLH, helix-loop-helix DNA-binding domain"/>
    <property type="match status" value="1"/>
</dbReference>
<dbReference type="SMART" id="SM00353">
    <property type="entry name" value="HLH"/>
    <property type="match status" value="1"/>
</dbReference>
<dbReference type="Gene3D" id="4.10.280.10">
    <property type="entry name" value="Helix-loop-helix DNA-binding domain"/>
    <property type="match status" value="1"/>
</dbReference>
<evidence type="ECO:0000259" key="6">
    <source>
        <dbReference type="PROSITE" id="PS50888"/>
    </source>
</evidence>
<evidence type="ECO:0000256" key="4">
    <source>
        <dbReference type="ARBA" id="ARBA00023163"/>
    </source>
</evidence>
<keyword evidence="5" id="KW-0539">Nucleus</keyword>
<evidence type="ECO:0000313" key="7">
    <source>
        <dbReference type="EMBL" id="KAK1653287.1"/>
    </source>
</evidence>
<comment type="caution">
    <text evidence="7">The sequence shown here is derived from an EMBL/GenBank/DDBJ whole genome shotgun (WGS) entry which is preliminary data.</text>
</comment>
<keyword evidence="3" id="KW-0805">Transcription regulation</keyword>
<dbReference type="PANTHER" id="PTHR31945">
    <property type="entry name" value="TRANSCRIPTION FACTOR SCREAM2-RELATED"/>
    <property type="match status" value="1"/>
</dbReference>
<dbReference type="GO" id="GO:0046983">
    <property type="term" value="F:protein dimerization activity"/>
    <property type="evidence" value="ECO:0007669"/>
    <property type="project" value="InterPro"/>
</dbReference>
<dbReference type="Pfam" id="PF22754">
    <property type="entry name" value="bHLH-TF_ACT-like_plant"/>
    <property type="match status" value="1"/>
</dbReference>
<evidence type="ECO:0000256" key="2">
    <source>
        <dbReference type="ARBA" id="ARBA00005510"/>
    </source>
</evidence>
<dbReference type="AlphaFoldDB" id="A0AAD8SJE6"/>
<dbReference type="InterPro" id="IPR051358">
    <property type="entry name" value="TF_AMS/ICE1/BHLH6-like"/>
</dbReference>
<reference evidence="7" key="1">
    <citation type="submission" date="2023-07" db="EMBL/GenBank/DDBJ databases">
        <title>A chromosome-level genome assembly of Lolium multiflorum.</title>
        <authorList>
            <person name="Chen Y."/>
            <person name="Copetti D."/>
            <person name="Kolliker R."/>
            <person name="Studer B."/>
        </authorList>
    </citation>
    <scope>NUCLEOTIDE SEQUENCE</scope>
    <source>
        <strain evidence="7">02402/16</strain>
        <tissue evidence="7">Leaf</tissue>
    </source>
</reference>
<accession>A0AAD8SJE6</accession>
<keyword evidence="4" id="KW-0804">Transcription</keyword>
<evidence type="ECO:0000256" key="5">
    <source>
        <dbReference type="ARBA" id="ARBA00023242"/>
    </source>
</evidence>
<dbReference type="EMBL" id="JAUUTY010000004">
    <property type="protein sequence ID" value="KAK1653287.1"/>
    <property type="molecule type" value="Genomic_DNA"/>
</dbReference>
<evidence type="ECO:0000256" key="3">
    <source>
        <dbReference type="ARBA" id="ARBA00023015"/>
    </source>
</evidence>
<dbReference type="GO" id="GO:0043565">
    <property type="term" value="F:sequence-specific DNA binding"/>
    <property type="evidence" value="ECO:0007669"/>
    <property type="project" value="TreeGrafter"/>
</dbReference>
<feature type="domain" description="BHLH" evidence="6">
    <location>
        <begin position="65"/>
        <end position="114"/>
    </location>
</feature>
<gene>
    <name evidence="7" type="ORF">QYE76_071092</name>
</gene>
<name>A0AAD8SJE6_LOLMU</name>
<dbReference type="InterPro" id="IPR054502">
    <property type="entry name" value="bHLH-TF_ACT-like_plant"/>
</dbReference>
<evidence type="ECO:0000256" key="1">
    <source>
        <dbReference type="ARBA" id="ARBA00004123"/>
    </source>
</evidence>
<evidence type="ECO:0000313" key="8">
    <source>
        <dbReference type="Proteomes" id="UP001231189"/>
    </source>
</evidence>
<comment type="subcellular location">
    <subcellularLocation>
        <location evidence="1">Nucleus</location>
    </subcellularLocation>
</comment>
<dbReference type="InterPro" id="IPR011598">
    <property type="entry name" value="bHLH_dom"/>
</dbReference>
<dbReference type="InterPro" id="IPR036638">
    <property type="entry name" value="HLH_DNA-bd_sf"/>
</dbReference>
<sequence>MDVHTAMGDNFDEHYLEFLDAGERSMLFGVWHDGSSRVSGGYRHSSSPDAGYSSPVASAVAARSNKNVAATGRLRLRGRKLNAKLYAIRSVVPNITKMDKASVVKDAIDYIQHLQKQEREMLAEISSLESAATHGHLLGTVVLPDSGAYHAVPPLKKMRTLLPSSTAATSASAMAASSRRIEDLEVKVTGAGDEVLLVSVACRHRKDAMAKVFLALQGLGLAIISSNVTSASGILKHTALIQRGEIRPCEMKEVIETAIAQVDGVGSILLTN</sequence>
<dbReference type="PROSITE" id="PS50888">
    <property type="entry name" value="BHLH"/>
    <property type="match status" value="1"/>
</dbReference>
<dbReference type="GO" id="GO:0003700">
    <property type="term" value="F:DNA-binding transcription factor activity"/>
    <property type="evidence" value="ECO:0007669"/>
    <property type="project" value="TreeGrafter"/>
</dbReference>
<dbReference type="Pfam" id="PF00010">
    <property type="entry name" value="HLH"/>
    <property type="match status" value="1"/>
</dbReference>
<keyword evidence="8" id="KW-1185">Reference proteome</keyword>
<dbReference type="GO" id="GO:0005634">
    <property type="term" value="C:nucleus"/>
    <property type="evidence" value="ECO:0007669"/>
    <property type="project" value="UniProtKB-SubCell"/>
</dbReference>
<organism evidence="7 8">
    <name type="scientific">Lolium multiflorum</name>
    <name type="common">Italian ryegrass</name>
    <name type="synonym">Lolium perenne subsp. multiflorum</name>
    <dbReference type="NCBI Taxonomy" id="4521"/>
    <lineage>
        <taxon>Eukaryota</taxon>
        <taxon>Viridiplantae</taxon>
        <taxon>Streptophyta</taxon>
        <taxon>Embryophyta</taxon>
        <taxon>Tracheophyta</taxon>
        <taxon>Spermatophyta</taxon>
        <taxon>Magnoliopsida</taxon>
        <taxon>Liliopsida</taxon>
        <taxon>Poales</taxon>
        <taxon>Poaceae</taxon>
        <taxon>BOP clade</taxon>
        <taxon>Pooideae</taxon>
        <taxon>Poodae</taxon>
        <taxon>Poeae</taxon>
        <taxon>Poeae Chloroplast Group 2 (Poeae type)</taxon>
        <taxon>Loliodinae</taxon>
        <taxon>Loliinae</taxon>
        <taxon>Lolium</taxon>
    </lineage>
</organism>